<dbReference type="STRING" id="241244.ATY39_11805"/>
<evidence type="ECO:0000313" key="2">
    <source>
        <dbReference type="EMBL" id="AMX00046.1"/>
    </source>
</evidence>
<dbReference type="AlphaFoldDB" id="A0A143HEZ2"/>
<dbReference type="OrthoDB" id="2588856at2"/>
<dbReference type="KEGG" id="rst:ATY39_11805"/>
<reference evidence="3" key="2">
    <citation type="submission" date="2016-03" db="EMBL/GenBank/DDBJ databases">
        <authorList>
            <person name="Seldin L."/>
        </authorList>
    </citation>
    <scope>NUCLEOTIDE SEQUENCE [LARGE SCALE GENOMIC DNA]</scope>
    <source>
        <strain evidence="3">PP9</strain>
    </source>
</reference>
<feature type="domain" description="DUF4097" evidence="1">
    <location>
        <begin position="43"/>
        <end position="176"/>
    </location>
</feature>
<dbReference type="EMBL" id="CP014806">
    <property type="protein sequence ID" value="AMX00046.1"/>
    <property type="molecule type" value="Genomic_DNA"/>
</dbReference>
<dbReference type="Pfam" id="PF13349">
    <property type="entry name" value="DUF4097"/>
    <property type="match status" value="1"/>
</dbReference>
<organism evidence="2 3">
    <name type="scientific">Rummeliibacillus stabekisii</name>
    <dbReference type="NCBI Taxonomy" id="241244"/>
    <lineage>
        <taxon>Bacteria</taxon>
        <taxon>Bacillati</taxon>
        <taxon>Bacillota</taxon>
        <taxon>Bacilli</taxon>
        <taxon>Bacillales</taxon>
        <taxon>Caryophanaceae</taxon>
        <taxon>Rummeliibacillus</taxon>
    </lineage>
</organism>
<dbReference type="InterPro" id="IPR025164">
    <property type="entry name" value="Toastrack_DUF4097"/>
</dbReference>
<keyword evidence="3" id="KW-1185">Reference proteome</keyword>
<sequence>MNKKLSILALLLLLIGGVGSYFTLSQYSQEEITSEKKVSSDMVEEIQIFADNASVEVLPTSDTETKVQLVTKGVDVSKLDFTAEVEGEKLIIRLKDKRTFYIGFNIQSSHLYVYVPQKLYHSIVIDNDNGKVKMSELNVKNLNVQTDNGRIELNKIVSENVDVRSANGKLNLNEVEGNIKGSANNGKILLATKDLDRNIQLESNNGKISIKTEKEPTNTTFKVSSDNGSINILDKYEGNTVIGKGDNLVDLKSNNGKIEVVK</sequence>
<gene>
    <name evidence="2" type="ORF">ATY39_11805</name>
</gene>
<evidence type="ECO:0000313" key="3">
    <source>
        <dbReference type="Proteomes" id="UP000076021"/>
    </source>
</evidence>
<proteinExistence type="predicted"/>
<dbReference type="RefSeq" id="WP_066790017.1">
    <property type="nucleotide sequence ID" value="NZ_CP014806.1"/>
</dbReference>
<dbReference type="Proteomes" id="UP000076021">
    <property type="component" value="Chromosome"/>
</dbReference>
<name>A0A143HEZ2_9BACL</name>
<protein>
    <recommendedName>
        <fullName evidence="1">DUF4097 domain-containing protein</fullName>
    </recommendedName>
</protein>
<accession>A0A143HEZ2</accession>
<evidence type="ECO:0000259" key="1">
    <source>
        <dbReference type="Pfam" id="PF13349"/>
    </source>
</evidence>
<reference evidence="2 3" key="1">
    <citation type="journal article" date="2016" name="Genome Announc.">
        <title>Whole-Genome Sequence of Rummeliibacillus stabekisii Strain PP9 Isolated from Antarctic Soil.</title>
        <authorList>
            <person name="da Mota F.F."/>
            <person name="Vollu R.E."/>
            <person name="Jurelevicius D."/>
            <person name="Seldin L."/>
        </authorList>
    </citation>
    <scope>NUCLEOTIDE SEQUENCE [LARGE SCALE GENOMIC DNA]</scope>
    <source>
        <strain evidence="2 3">PP9</strain>
    </source>
</reference>